<keyword evidence="18" id="KW-0496">Mitochondrion</keyword>
<evidence type="ECO:0000256" key="12">
    <source>
        <dbReference type="ARBA" id="ARBA00022722"/>
    </source>
</evidence>
<dbReference type="InterPro" id="IPR036866">
    <property type="entry name" value="RibonucZ/Hydroxyglut_hydro"/>
</dbReference>
<comment type="cofactor">
    <cofactor evidence="2">
        <name>Zn(2+)</name>
        <dbReference type="ChEBI" id="CHEBI:29105"/>
    </cofactor>
</comment>
<keyword evidence="19" id="KW-0009">Actin-binding</keyword>
<dbReference type="GO" id="GO:0042781">
    <property type="term" value="F:3'-tRNA processing endoribonuclease activity"/>
    <property type="evidence" value="ECO:0007669"/>
    <property type="project" value="UniProtKB-EC"/>
</dbReference>
<gene>
    <name evidence="29" type="ORF">V9T40_008227</name>
</gene>
<evidence type="ECO:0000256" key="9">
    <source>
        <dbReference type="ARBA" id="ARBA00022490"/>
    </source>
</evidence>
<keyword evidence="13" id="KW-0479">Metal-binding</keyword>
<evidence type="ECO:0000256" key="1">
    <source>
        <dbReference type="ARBA" id="ARBA00000402"/>
    </source>
</evidence>
<evidence type="ECO:0000256" key="20">
    <source>
        <dbReference type="ARBA" id="ARBA00023242"/>
    </source>
</evidence>
<dbReference type="CDD" id="cd07718">
    <property type="entry name" value="RNaseZ_ELAC1_ELAC2-C-term-like_MBL-fold"/>
    <property type="match status" value="1"/>
</dbReference>
<dbReference type="CDD" id="cd23351">
    <property type="entry name" value="beta-trefoil_singed_rpt2"/>
    <property type="match status" value="1"/>
</dbReference>
<name>A0AAN9Y6D4_9HEMI</name>
<evidence type="ECO:0000256" key="17">
    <source>
        <dbReference type="ARBA" id="ARBA00022946"/>
    </source>
</evidence>
<dbReference type="PANTHER" id="PTHR12553:SF49">
    <property type="entry name" value="ZINC PHOSPHODIESTERASE ELAC PROTEIN 2"/>
    <property type="match status" value="1"/>
</dbReference>
<evidence type="ECO:0000256" key="4">
    <source>
        <dbReference type="ARBA" id="ARBA00004305"/>
    </source>
</evidence>
<comment type="caution">
    <text evidence="29">The sequence shown here is derived from an EMBL/GenBank/DDBJ whole genome shotgun (WGS) entry which is preliminary data.</text>
</comment>
<dbReference type="GO" id="GO:0030674">
    <property type="term" value="F:protein-macromolecule adaptor activity"/>
    <property type="evidence" value="ECO:0007669"/>
    <property type="project" value="InterPro"/>
</dbReference>
<keyword evidence="20" id="KW-0539">Nucleus</keyword>
<dbReference type="GO" id="GO:0046872">
    <property type="term" value="F:metal ion binding"/>
    <property type="evidence" value="ECO:0007669"/>
    <property type="project" value="UniProtKB-KW"/>
</dbReference>
<keyword evidence="11" id="KW-0819">tRNA processing</keyword>
<evidence type="ECO:0000259" key="28">
    <source>
        <dbReference type="Pfam" id="PF13691"/>
    </source>
</evidence>
<evidence type="ECO:0000256" key="3">
    <source>
        <dbReference type="ARBA" id="ARBA00004123"/>
    </source>
</evidence>
<dbReference type="Pfam" id="PF06268">
    <property type="entry name" value="Fascin"/>
    <property type="match status" value="2"/>
</dbReference>
<accession>A0AAN9Y6D4</accession>
<protein>
    <recommendedName>
        <fullName evidence="8">Zinc phosphodiesterase ELAC protein 2</fullName>
        <ecNumber evidence="7">3.1.26.11</ecNumber>
    </recommendedName>
    <alternativeName>
        <fullName evidence="24">ElaC homolog protein 2</fullName>
    </alternativeName>
    <alternativeName>
        <fullName evidence="22">Ribonuclease Z 2</fullName>
    </alternativeName>
    <alternativeName>
        <fullName evidence="23">tRNA 3 endonuclease 2</fullName>
    </alternativeName>
    <alternativeName>
        <fullName evidence="21">tRNase Z 2</fullName>
    </alternativeName>
</protein>
<evidence type="ECO:0000259" key="27">
    <source>
        <dbReference type="Pfam" id="PF06268"/>
    </source>
</evidence>
<proteinExistence type="inferred from homology"/>
<dbReference type="GO" id="GO:0051015">
    <property type="term" value="F:actin filament binding"/>
    <property type="evidence" value="ECO:0007669"/>
    <property type="project" value="InterPro"/>
</dbReference>
<evidence type="ECO:0000256" key="26">
    <source>
        <dbReference type="ARBA" id="ARBA00047136"/>
    </source>
</evidence>
<comment type="catalytic activity">
    <reaction evidence="1">
        <text>Endonucleolytic cleavage of RNA, removing extra 3' nucleotides from tRNA precursor, generating 3' termini of tRNAs. A 3'-hydroxy group is left at the tRNA terminus and a 5'-phosphoryl group is left at the trailer molecule.</text>
        <dbReference type="EC" id="3.1.26.11"/>
    </reaction>
</comment>
<dbReference type="SUPFAM" id="SSF56281">
    <property type="entry name" value="Metallo-hydrolase/oxidoreductase"/>
    <property type="match status" value="2"/>
</dbReference>
<dbReference type="Pfam" id="PF13691">
    <property type="entry name" value="Lactamase_B_4"/>
    <property type="match status" value="1"/>
</dbReference>
<comment type="subunit">
    <text evidence="26">Homodimer. Interacts with PTCD1.</text>
</comment>
<evidence type="ECO:0000256" key="5">
    <source>
        <dbReference type="ARBA" id="ARBA00004496"/>
    </source>
</evidence>
<keyword evidence="14" id="KW-0255">Endonuclease</keyword>
<keyword evidence="16" id="KW-0862">Zinc</keyword>
<evidence type="ECO:0000256" key="8">
    <source>
        <dbReference type="ARBA" id="ARBA00013357"/>
    </source>
</evidence>
<evidence type="ECO:0000256" key="18">
    <source>
        <dbReference type="ARBA" id="ARBA00023128"/>
    </source>
</evidence>
<evidence type="ECO:0000313" key="29">
    <source>
        <dbReference type="EMBL" id="KAK7600786.1"/>
    </source>
</evidence>
<evidence type="ECO:0000256" key="7">
    <source>
        <dbReference type="ARBA" id="ARBA00012477"/>
    </source>
</evidence>
<dbReference type="InterPro" id="IPR008999">
    <property type="entry name" value="Actin-crosslinking"/>
</dbReference>
<evidence type="ECO:0000256" key="25">
    <source>
        <dbReference type="ARBA" id="ARBA00046098"/>
    </source>
</evidence>
<dbReference type="InterPro" id="IPR047151">
    <property type="entry name" value="RNZ2-like"/>
</dbReference>
<dbReference type="EC" id="3.1.26.11" evidence="7"/>
<evidence type="ECO:0000256" key="10">
    <source>
        <dbReference type="ARBA" id="ARBA00022553"/>
    </source>
</evidence>
<keyword evidence="30" id="KW-1185">Reference proteome</keyword>
<feature type="domain" description="Fascin-like" evidence="27">
    <location>
        <begin position="1218"/>
        <end position="1332"/>
    </location>
</feature>
<evidence type="ECO:0000256" key="22">
    <source>
        <dbReference type="ARBA" id="ARBA00030729"/>
    </source>
</evidence>
<evidence type="ECO:0000256" key="15">
    <source>
        <dbReference type="ARBA" id="ARBA00022801"/>
    </source>
</evidence>
<evidence type="ECO:0000256" key="11">
    <source>
        <dbReference type="ARBA" id="ARBA00022694"/>
    </source>
</evidence>
<evidence type="ECO:0000313" key="30">
    <source>
        <dbReference type="Proteomes" id="UP001367676"/>
    </source>
</evidence>
<dbReference type="GO" id="GO:0005634">
    <property type="term" value="C:nucleus"/>
    <property type="evidence" value="ECO:0007669"/>
    <property type="project" value="UniProtKB-SubCell"/>
</dbReference>
<evidence type="ECO:0000256" key="13">
    <source>
        <dbReference type="ARBA" id="ARBA00022723"/>
    </source>
</evidence>
<dbReference type="SUPFAM" id="SSF50405">
    <property type="entry name" value="Actin-crosslinking proteins"/>
    <property type="match status" value="2"/>
</dbReference>
<dbReference type="CDD" id="cd23347">
    <property type="entry name" value="beta-trefoil_singed_rpt1"/>
    <property type="match status" value="1"/>
</dbReference>
<evidence type="ECO:0000256" key="21">
    <source>
        <dbReference type="ARBA" id="ARBA00030689"/>
    </source>
</evidence>
<dbReference type="InterPro" id="IPR022768">
    <property type="entry name" value="Fascin-like_dom"/>
</dbReference>
<dbReference type="Proteomes" id="UP001367676">
    <property type="component" value="Unassembled WGS sequence"/>
</dbReference>
<dbReference type="FunFam" id="3.60.15.10:FF:000014">
    <property type="entry name" value="Zinc phosphodiesterase ELAC protein 2"/>
    <property type="match status" value="1"/>
</dbReference>
<comment type="function">
    <text evidence="25">Zinc phosphodiesterase, which displays mitochondrial tRNA 3'-processing endonuclease activity. Involved in tRNA maturation, by removing a 3'-trailer from precursor tRNA. Associates with mitochondrial DNA complexes at the nucleoids to initiate RNA processing and ribosome assembly.</text>
</comment>
<keyword evidence="17" id="KW-0809">Transit peptide</keyword>
<evidence type="ECO:0000256" key="24">
    <source>
        <dbReference type="ARBA" id="ARBA00032616"/>
    </source>
</evidence>
<dbReference type="GO" id="GO:1990180">
    <property type="term" value="P:mitochondrial tRNA 3'-end processing"/>
    <property type="evidence" value="ECO:0007669"/>
    <property type="project" value="TreeGrafter"/>
</dbReference>
<dbReference type="EMBL" id="JBBCAQ010000010">
    <property type="protein sequence ID" value="KAK7600786.1"/>
    <property type="molecule type" value="Genomic_DNA"/>
</dbReference>
<evidence type="ECO:0000256" key="19">
    <source>
        <dbReference type="ARBA" id="ARBA00023203"/>
    </source>
</evidence>
<keyword evidence="15" id="KW-0378">Hydrolase</keyword>
<sequence>MNVRTFSVILGVRLTPSSNLLSSNKLCNACTMPKNREYIPGLQKQRMKNKEKICDDEPASIGYLQFLGSGANGAPRSLYFFTNKKRYMFNVGEGTQRIAHEHKVKISRMEHIFVTYPIWENIGGLPGLALTLQECGVPDITIHGPKGLSSIFEATKRFVILNNLNVQSVICEKNKLYRDGSVIIEYVPLVSSNPIMFFDSHSSMTGIINDIESIKDDIDYYAHLRAGAGGNHRSKTTNTVSDAAKICMNLPREYSCCRAVERTRVRLSKMSSLNYIFYVAAGAPVAMAYICSLTPKAGALNLEKCVEKGVPAGPLLGKLKSGEDVTLPNGVTVKSTDVKFPDEKGPTFIVVDCPTVDFIEALNSEESFQKFQKSKLDGDISLPYIIHFSPSEVANDERYRAWMQKFPENTLHVNANDKNRCLGCVGVHEMQYKLNKLDSKVFPLLADDSIPISNRNTRSWDFDRVFEEAKLNKAKPCEGRFPSRSFFHLPDDCGNTLRILPLRPSDYEEKNCVFLTPVEYTEEIMHIKGFAEELELLKKNVESLSSIIDETMEQYPYPRITFLGTGSCIPNKCRNTSGILISMNEENHILLDCGEGTYGQIVRHSGFVRAEEILANLNIIFISHLHADHHIGLINILKQRRNAAKLHDAKLKKVFLLAPKTILFWLVSYQQQFEEIFDCVEFIANQDLEYRSKMDDLSEKLVQAAPLLDIVTSYVVHCPQAFGISFTHENGCKVTYSGDTMPSKDLINIGKNSHLLIHEATFEDSLISEAKQKYHSTTFQAIDVGLRMDAKFTLLTHFSQRYYKLPLITDYFKENVGIAFDNMEISMSDLPKLHLFNPALQLMFEEQVESIRAKNVKRKRMETAAAAAAAAQSSHFTPRTSYTCWYVCFCLLRHRSGAVRCGAVWIEGIKPRSRGEVNHKFFRTRLPKITGAVFLVQVEERVSGYLEHSSGTGRGPSVRQSVSSTSDVLCRYFDFRRVENADCRLRNAYRMPSASSNTWWRSVDAPLLSLVSVSVNVSVSVSKHSPRLLAPVTVPLPVPTVHDHDDVDVDDPESRASWGIMNGTNGYYSNQENGDSLCNQSSARGCWTIGLINVQYKYLTAETFGFKINSNGASLKKKQIWTLEPVPGEASAIYLKSHLDKYLAVDSFGNVTCEAEERESGCKFLISVAEDNSGRWALKNLNRGYFLGASCDKLICTAKAPGNAEYWLVHLAARPQVNLRSVGRKRFAHLSENFDEIHVDANVPWGEDTLFTLEFRVDDCGKYALHTCNNKYLSREGKLVDACNANCLFSLEYHGGLLALRDRSGAYLSPIGSKAVLKTRSQSVTKDELFSLEDSLPQASFIAALNSRYVSVKQGE</sequence>
<feature type="domain" description="Fascin-like" evidence="27">
    <location>
        <begin position="1097"/>
        <end position="1208"/>
    </location>
</feature>
<dbReference type="Gene3D" id="3.60.15.10">
    <property type="entry name" value="Ribonuclease Z/Hydroxyacylglutathione hydrolase-like"/>
    <property type="match status" value="2"/>
</dbReference>
<dbReference type="Pfam" id="PF23023">
    <property type="entry name" value="Anti-Pycsar_Apyc1"/>
    <property type="match status" value="1"/>
</dbReference>
<dbReference type="GO" id="GO:0042645">
    <property type="term" value="C:mitochondrial nucleoid"/>
    <property type="evidence" value="ECO:0007669"/>
    <property type="project" value="UniProtKB-ARBA"/>
</dbReference>
<keyword evidence="9" id="KW-0963">Cytoplasm</keyword>
<evidence type="ECO:0000256" key="23">
    <source>
        <dbReference type="ARBA" id="ARBA00032104"/>
    </source>
</evidence>
<evidence type="ECO:0000256" key="6">
    <source>
        <dbReference type="ARBA" id="ARBA00007823"/>
    </source>
</evidence>
<evidence type="ECO:0000256" key="16">
    <source>
        <dbReference type="ARBA" id="ARBA00022833"/>
    </source>
</evidence>
<keyword evidence="12" id="KW-0540">Nuclease</keyword>
<comment type="similarity">
    <text evidence="6">Belongs to the RNase Z family.</text>
</comment>
<dbReference type="FunFam" id="2.80.10.50:FF:000010">
    <property type="entry name" value="Fascin"/>
    <property type="match status" value="1"/>
</dbReference>
<comment type="subcellular location">
    <subcellularLocation>
        <location evidence="5">Cytoplasm</location>
    </subcellularLocation>
    <subcellularLocation>
        <location evidence="4">Mitochondrion matrix</location>
    </subcellularLocation>
    <subcellularLocation>
        <location evidence="3">Nucleus</location>
    </subcellularLocation>
</comment>
<evidence type="ECO:0000256" key="14">
    <source>
        <dbReference type="ARBA" id="ARBA00022759"/>
    </source>
</evidence>
<organism evidence="29 30">
    <name type="scientific">Parthenolecanium corni</name>
    <dbReference type="NCBI Taxonomy" id="536013"/>
    <lineage>
        <taxon>Eukaryota</taxon>
        <taxon>Metazoa</taxon>
        <taxon>Ecdysozoa</taxon>
        <taxon>Arthropoda</taxon>
        <taxon>Hexapoda</taxon>
        <taxon>Insecta</taxon>
        <taxon>Pterygota</taxon>
        <taxon>Neoptera</taxon>
        <taxon>Paraneoptera</taxon>
        <taxon>Hemiptera</taxon>
        <taxon>Sternorrhyncha</taxon>
        <taxon>Coccoidea</taxon>
        <taxon>Coccidae</taxon>
        <taxon>Parthenolecanium</taxon>
    </lineage>
</organism>
<feature type="domain" description="tRNase Z endonuclease" evidence="28">
    <location>
        <begin position="77"/>
        <end position="124"/>
    </location>
</feature>
<dbReference type="InterPro" id="IPR027794">
    <property type="entry name" value="tRNase_Z_dom"/>
</dbReference>
<reference evidence="29 30" key="1">
    <citation type="submission" date="2024-03" db="EMBL/GenBank/DDBJ databases">
        <title>Adaptation during the transition from Ophiocordyceps entomopathogen to insect associate is accompanied by gene loss and intensified selection.</title>
        <authorList>
            <person name="Ward C.M."/>
            <person name="Onetto C.A."/>
            <person name="Borneman A.R."/>
        </authorList>
    </citation>
    <scope>NUCLEOTIDE SEQUENCE [LARGE SCALE GENOMIC DNA]</scope>
    <source>
        <strain evidence="29">AWRI1</strain>
        <tissue evidence="29">Single Adult Female</tissue>
    </source>
</reference>
<dbReference type="FunFam" id="2.80.10.50:FF:000015">
    <property type="entry name" value="Fascin"/>
    <property type="match status" value="1"/>
</dbReference>
<dbReference type="PANTHER" id="PTHR12553">
    <property type="entry name" value="ZINC PHOSPHODIESTERASE ELAC PROTEIN 2"/>
    <property type="match status" value="1"/>
</dbReference>
<keyword evidence="10" id="KW-0597">Phosphoprotein</keyword>
<dbReference type="Gene3D" id="2.80.10.50">
    <property type="match status" value="2"/>
</dbReference>
<evidence type="ECO:0000256" key="2">
    <source>
        <dbReference type="ARBA" id="ARBA00001947"/>
    </source>
</evidence>